<feature type="region of interest" description="Disordered" evidence="1">
    <location>
        <begin position="1"/>
        <end position="68"/>
    </location>
</feature>
<dbReference type="Proteomes" id="UP001153069">
    <property type="component" value="Unassembled WGS sequence"/>
</dbReference>
<evidence type="ECO:0000256" key="1">
    <source>
        <dbReference type="SAM" id="MobiDB-lite"/>
    </source>
</evidence>
<comment type="caution">
    <text evidence="2">The sequence shown here is derived from an EMBL/GenBank/DDBJ whole genome shotgun (WGS) entry which is preliminary data.</text>
</comment>
<feature type="compositionally biased region" description="Basic residues" evidence="1">
    <location>
        <begin position="312"/>
        <end position="329"/>
    </location>
</feature>
<evidence type="ECO:0000313" key="3">
    <source>
        <dbReference type="Proteomes" id="UP001153069"/>
    </source>
</evidence>
<evidence type="ECO:0000313" key="2">
    <source>
        <dbReference type="EMBL" id="CAB9499971.1"/>
    </source>
</evidence>
<sequence length="587" mass="64646">MRRRPTVCKTSTDSTAEDSDADCKVVPVTKVRSPLHSHDPIEVEAVDMRSNKKKKKQKQPAGKTQEQIVAKKQQLPVAKMPEQPVAENNSAQDITTMPRYTGMEDLRDFDLMNITITIYGITGVMCEEKEEKKKSKRKNSTSKVPVTTKQTAETDDEVSEPKGFPTTVAASVGRNAISSQTLIETFYPSQPIEITSIPGQTTNLSALWQMPPAALMSAEARQMEDSNSLPCESSFQLLRMMMKKPYTRGQVLVENYVHEQVQIGVNLCRGTELMELGVATLIITGEEEGQILMHVPARPSANPGIRDAKTCRSSKKNKESKKKKKPRKAYFRDDNKRTFRLGENASLYVGVQVNPQRDVEAAERFHQQELSDSKAFHCESTESQLLRAAHEAKANLVKYREIQLEKEVQKHMQIFSQESTENDEEDDILVGNREVISPTNHAQPNTLAGLFCGAIPMMAGGTTACAAPNSTSCVAPNPCMASTAACVGPNPGAMKSKSVKGGNGAKTLEDTTSALNRKNSMPFSTVLNVKYSHEFAKSFFSGITFNQSDQSSEDHEIADIINSARKLVTGANVSPDSMEKSVDLHPI</sequence>
<reference evidence="2" key="1">
    <citation type="submission" date="2020-06" db="EMBL/GenBank/DDBJ databases">
        <authorList>
            <consortium name="Plant Systems Biology data submission"/>
        </authorList>
    </citation>
    <scope>NUCLEOTIDE SEQUENCE</scope>
    <source>
        <strain evidence="2">D6</strain>
    </source>
</reference>
<keyword evidence="3" id="KW-1185">Reference proteome</keyword>
<protein>
    <submittedName>
        <fullName evidence="2">Uncharacterized protein</fullName>
    </submittedName>
</protein>
<feature type="compositionally biased region" description="Basic and acidic residues" evidence="1">
    <location>
        <begin position="36"/>
        <end position="50"/>
    </location>
</feature>
<dbReference type="AlphaFoldDB" id="A0A9N8DDG4"/>
<proteinExistence type="predicted"/>
<feature type="region of interest" description="Disordered" evidence="1">
    <location>
        <begin position="131"/>
        <end position="162"/>
    </location>
</feature>
<feature type="region of interest" description="Disordered" evidence="1">
    <location>
        <begin position="297"/>
        <end position="329"/>
    </location>
</feature>
<name>A0A9N8DDG4_9STRA</name>
<accession>A0A9N8DDG4</accession>
<dbReference type="EMBL" id="CAICTM010000071">
    <property type="protein sequence ID" value="CAB9499971.1"/>
    <property type="molecule type" value="Genomic_DNA"/>
</dbReference>
<gene>
    <name evidence="2" type="ORF">SEMRO_72_G040140.1</name>
</gene>
<organism evidence="2 3">
    <name type="scientific">Seminavis robusta</name>
    <dbReference type="NCBI Taxonomy" id="568900"/>
    <lineage>
        <taxon>Eukaryota</taxon>
        <taxon>Sar</taxon>
        <taxon>Stramenopiles</taxon>
        <taxon>Ochrophyta</taxon>
        <taxon>Bacillariophyta</taxon>
        <taxon>Bacillariophyceae</taxon>
        <taxon>Bacillariophycidae</taxon>
        <taxon>Naviculales</taxon>
        <taxon>Naviculaceae</taxon>
        <taxon>Seminavis</taxon>
    </lineage>
</organism>
<dbReference type="OrthoDB" id="45491at2759"/>